<accession>A0A3M7RBR2</accession>
<name>A0A3M7RBR2_BRAPC</name>
<dbReference type="EMBL" id="REGN01003751">
    <property type="protein sequence ID" value="RNA20986.1"/>
    <property type="molecule type" value="Genomic_DNA"/>
</dbReference>
<organism evidence="1 2">
    <name type="scientific">Brachionus plicatilis</name>
    <name type="common">Marine rotifer</name>
    <name type="synonym">Brachionus muelleri</name>
    <dbReference type="NCBI Taxonomy" id="10195"/>
    <lineage>
        <taxon>Eukaryota</taxon>
        <taxon>Metazoa</taxon>
        <taxon>Spiralia</taxon>
        <taxon>Gnathifera</taxon>
        <taxon>Rotifera</taxon>
        <taxon>Eurotatoria</taxon>
        <taxon>Monogononta</taxon>
        <taxon>Pseudotrocha</taxon>
        <taxon>Ploima</taxon>
        <taxon>Brachionidae</taxon>
        <taxon>Brachionus</taxon>
    </lineage>
</organism>
<dbReference type="Proteomes" id="UP000276133">
    <property type="component" value="Unassembled WGS sequence"/>
</dbReference>
<reference evidence="1 2" key="1">
    <citation type="journal article" date="2018" name="Sci. Rep.">
        <title>Genomic signatures of local adaptation to the degree of environmental predictability in rotifers.</title>
        <authorList>
            <person name="Franch-Gras L."/>
            <person name="Hahn C."/>
            <person name="Garcia-Roger E.M."/>
            <person name="Carmona M.J."/>
            <person name="Serra M."/>
            <person name="Gomez A."/>
        </authorList>
    </citation>
    <scope>NUCLEOTIDE SEQUENCE [LARGE SCALE GENOMIC DNA]</scope>
    <source>
        <strain evidence="1">HYR1</strain>
    </source>
</reference>
<keyword evidence="2" id="KW-1185">Reference proteome</keyword>
<sequence length="64" mass="7399">MANELQLILMKWLLFGMESQFLFQFNILIAKCHHQNSRSDPPSLSTSSVSVHVIIYRVAIHPFI</sequence>
<proteinExistence type="predicted"/>
<evidence type="ECO:0000313" key="2">
    <source>
        <dbReference type="Proteomes" id="UP000276133"/>
    </source>
</evidence>
<dbReference type="AlphaFoldDB" id="A0A3M7RBR2"/>
<evidence type="ECO:0000313" key="1">
    <source>
        <dbReference type="EMBL" id="RNA20986.1"/>
    </source>
</evidence>
<comment type="caution">
    <text evidence="1">The sequence shown here is derived from an EMBL/GenBank/DDBJ whole genome shotgun (WGS) entry which is preliminary data.</text>
</comment>
<protein>
    <submittedName>
        <fullName evidence="1">Uncharacterized protein</fullName>
    </submittedName>
</protein>
<gene>
    <name evidence="1" type="ORF">BpHYR1_012958</name>
</gene>